<evidence type="ECO:0000313" key="2">
    <source>
        <dbReference type="EMBL" id="TYS54737.1"/>
    </source>
</evidence>
<dbReference type="AlphaFoldDB" id="A0A5D4RTZ0"/>
<keyword evidence="1" id="KW-0812">Transmembrane</keyword>
<sequence length="95" mass="10508">MYFVLISSFLLFSLLTGYTGYQGEWVYCAIFGVFSIIILGATVRRYRSRSKNTSKKDSTYWDCVDCAYLGDCVTVPRGVGKHVGGGDCCGFDCTP</sequence>
<organism evidence="2 3">
    <name type="scientific">Rossellomorea marisflavi</name>
    <dbReference type="NCBI Taxonomy" id="189381"/>
    <lineage>
        <taxon>Bacteria</taxon>
        <taxon>Bacillati</taxon>
        <taxon>Bacillota</taxon>
        <taxon>Bacilli</taxon>
        <taxon>Bacillales</taxon>
        <taxon>Bacillaceae</taxon>
        <taxon>Rossellomorea</taxon>
    </lineage>
</organism>
<proteinExistence type="predicted"/>
<keyword evidence="1" id="KW-0472">Membrane</keyword>
<name>A0A5D4RTZ0_9BACI</name>
<evidence type="ECO:0000313" key="3">
    <source>
        <dbReference type="Proteomes" id="UP000322997"/>
    </source>
</evidence>
<accession>A0A5D4RTZ0</accession>
<comment type="caution">
    <text evidence="2">The sequence shown here is derived from an EMBL/GenBank/DDBJ whole genome shotgun (WGS) entry which is preliminary data.</text>
</comment>
<dbReference type="Proteomes" id="UP000322997">
    <property type="component" value="Unassembled WGS sequence"/>
</dbReference>
<feature type="transmembrane region" description="Helical" evidence="1">
    <location>
        <begin position="29"/>
        <end position="46"/>
    </location>
</feature>
<dbReference type="EMBL" id="VTEQ01000002">
    <property type="protein sequence ID" value="TYS54737.1"/>
    <property type="molecule type" value="Genomic_DNA"/>
</dbReference>
<evidence type="ECO:0000256" key="1">
    <source>
        <dbReference type="SAM" id="Phobius"/>
    </source>
</evidence>
<reference evidence="2 3" key="1">
    <citation type="submission" date="2019-08" db="EMBL/GenBank/DDBJ databases">
        <title>Bacillus genomes from the desert of Cuatro Cienegas, Coahuila.</title>
        <authorList>
            <person name="Olmedo-Alvarez G."/>
        </authorList>
    </citation>
    <scope>NUCLEOTIDE SEQUENCE [LARGE SCALE GENOMIC DNA]</scope>
    <source>
        <strain evidence="2 3">CH108_3D</strain>
    </source>
</reference>
<keyword evidence="1" id="KW-1133">Transmembrane helix</keyword>
<protein>
    <submittedName>
        <fullName evidence="2">Uncharacterized protein</fullName>
    </submittedName>
</protein>
<dbReference type="RefSeq" id="WP_148984876.1">
    <property type="nucleotide sequence ID" value="NZ_BSED01000031.1"/>
</dbReference>
<gene>
    <name evidence="2" type="ORF">FZC83_07265</name>
</gene>